<dbReference type="Proteomes" id="UP000028045">
    <property type="component" value="Unassembled WGS sequence"/>
</dbReference>
<sequence>MTIVAEALRAAEPDHVPFKPGRRWEWLHDKLDVVPTYLFRVVTPRSNGSTTISWAKSHEAAHRTCWSKVDVFSWDDDCRVASMIFHHLRYSSGGVDDNLVSWTTSLLYALQYMRALNSTHRVDWTDIKLMVVTTTKMPRGVFVRDMDLIDAFAAHDSRLMDFGSLRRRKHPTLAGFYYFGEYLSQGALSVEGRAHMVSAQDMIDAGLFALCPEMRTRLTLGSEWTNEVIRQREGFKMVQRFKAAPHEIEAALSVAQLFGRWRLPVAANLLGVLPRQAQDDLILQAFKRTAFSDQEREAFSPMRTTVVPYNTLPEVQQFEDIRRLVFTDLCLATIKDCLVEVELKLRHSIHHVLCATPGVNEPLEVAVGVTALTKSCGDVHDRLKTVMQLGRDLEACVPGKLGTPPR</sequence>
<evidence type="ECO:0000259" key="1">
    <source>
        <dbReference type="Pfam" id="PF24494"/>
    </source>
</evidence>
<dbReference type="InterPro" id="IPR056009">
    <property type="entry name" value="DUF7587"/>
</dbReference>
<keyword evidence="3" id="KW-1185">Reference proteome</keyword>
<name>A0A084AL21_STACB</name>
<reference evidence="2 3" key="1">
    <citation type="journal article" date="2014" name="BMC Genomics">
        <title>Comparative genome sequencing reveals chemotype-specific gene clusters in the toxigenic black mold Stachybotrys.</title>
        <authorList>
            <person name="Semeiks J."/>
            <person name="Borek D."/>
            <person name="Otwinowski Z."/>
            <person name="Grishin N.V."/>
        </authorList>
    </citation>
    <scope>NUCLEOTIDE SEQUENCE [LARGE SCALE GENOMIC DNA]</scope>
    <source>
        <strain evidence="3">CBS 109288 / IBT 7711</strain>
    </source>
</reference>
<evidence type="ECO:0000313" key="2">
    <source>
        <dbReference type="EMBL" id="KEY66000.1"/>
    </source>
</evidence>
<dbReference type="HOGENOM" id="CLU_048301_1_0_1"/>
<gene>
    <name evidence="2" type="ORF">S7711_06908</name>
</gene>
<dbReference type="Pfam" id="PF24494">
    <property type="entry name" value="DUF7587"/>
    <property type="match status" value="1"/>
</dbReference>
<protein>
    <recommendedName>
        <fullName evidence="1">DUF7587 domain-containing protein</fullName>
    </recommendedName>
</protein>
<feature type="domain" description="DUF7587" evidence="1">
    <location>
        <begin position="34"/>
        <end position="152"/>
    </location>
</feature>
<organism evidence="2 3">
    <name type="scientific">Stachybotrys chartarum (strain CBS 109288 / IBT 7711)</name>
    <name type="common">Toxic black mold</name>
    <name type="synonym">Stilbospora chartarum</name>
    <dbReference type="NCBI Taxonomy" id="1280523"/>
    <lineage>
        <taxon>Eukaryota</taxon>
        <taxon>Fungi</taxon>
        <taxon>Dikarya</taxon>
        <taxon>Ascomycota</taxon>
        <taxon>Pezizomycotina</taxon>
        <taxon>Sordariomycetes</taxon>
        <taxon>Hypocreomycetidae</taxon>
        <taxon>Hypocreales</taxon>
        <taxon>Stachybotryaceae</taxon>
        <taxon>Stachybotrys</taxon>
    </lineage>
</organism>
<evidence type="ECO:0000313" key="3">
    <source>
        <dbReference type="Proteomes" id="UP000028045"/>
    </source>
</evidence>
<accession>A0A084AL21</accession>
<dbReference type="OrthoDB" id="4152607at2759"/>
<dbReference type="EMBL" id="KL648676">
    <property type="protein sequence ID" value="KEY66000.1"/>
    <property type="molecule type" value="Genomic_DNA"/>
</dbReference>
<dbReference type="AlphaFoldDB" id="A0A084AL21"/>
<proteinExistence type="predicted"/>